<dbReference type="Proteomes" id="UP000277580">
    <property type="component" value="Unassembled WGS sequence"/>
</dbReference>
<evidence type="ECO:0000313" key="2">
    <source>
        <dbReference type="Proteomes" id="UP000277580"/>
    </source>
</evidence>
<name>A0A3N4KPS7_9PEZI</name>
<proteinExistence type="predicted"/>
<organism evidence="1 2">
    <name type="scientific">Morchella conica CCBAS932</name>
    <dbReference type="NCBI Taxonomy" id="1392247"/>
    <lineage>
        <taxon>Eukaryota</taxon>
        <taxon>Fungi</taxon>
        <taxon>Dikarya</taxon>
        <taxon>Ascomycota</taxon>
        <taxon>Pezizomycotina</taxon>
        <taxon>Pezizomycetes</taxon>
        <taxon>Pezizales</taxon>
        <taxon>Morchellaceae</taxon>
        <taxon>Morchella</taxon>
    </lineage>
</organism>
<dbReference type="InParanoid" id="A0A3N4KPS7"/>
<keyword evidence="2" id="KW-1185">Reference proteome</keyword>
<reference evidence="1 2" key="1">
    <citation type="journal article" date="2018" name="Nat. Ecol. Evol.">
        <title>Pezizomycetes genomes reveal the molecular basis of ectomycorrhizal truffle lifestyle.</title>
        <authorList>
            <person name="Murat C."/>
            <person name="Payen T."/>
            <person name="Noel B."/>
            <person name="Kuo A."/>
            <person name="Morin E."/>
            <person name="Chen J."/>
            <person name="Kohler A."/>
            <person name="Krizsan K."/>
            <person name="Balestrini R."/>
            <person name="Da Silva C."/>
            <person name="Montanini B."/>
            <person name="Hainaut M."/>
            <person name="Levati E."/>
            <person name="Barry K.W."/>
            <person name="Belfiori B."/>
            <person name="Cichocki N."/>
            <person name="Clum A."/>
            <person name="Dockter R.B."/>
            <person name="Fauchery L."/>
            <person name="Guy J."/>
            <person name="Iotti M."/>
            <person name="Le Tacon F."/>
            <person name="Lindquist E.A."/>
            <person name="Lipzen A."/>
            <person name="Malagnac F."/>
            <person name="Mello A."/>
            <person name="Molinier V."/>
            <person name="Miyauchi S."/>
            <person name="Poulain J."/>
            <person name="Riccioni C."/>
            <person name="Rubini A."/>
            <person name="Sitrit Y."/>
            <person name="Splivallo R."/>
            <person name="Traeger S."/>
            <person name="Wang M."/>
            <person name="Zifcakova L."/>
            <person name="Wipf D."/>
            <person name="Zambonelli A."/>
            <person name="Paolocci F."/>
            <person name="Nowrousian M."/>
            <person name="Ottonello S."/>
            <person name="Baldrian P."/>
            <person name="Spatafora J.W."/>
            <person name="Henrissat B."/>
            <person name="Nagy L.G."/>
            <person name="Aury J.M."/>
            <person name="Wincker P."/>
            <person name="Grigoriev I.V."/>
            <person name="Bonfante P."/>
            <person name="Martin F.M."/>
        </authorList>
    </citation>
    <scope>NUCLEOTIDE SEQUENCE [LARGE SCALE GENOMIC DNA]</scope>
    <source>
        <strain evidence="1 2">CCBAS932</strain>
    </source>
</reference>
<gene>
    <name evidence="1" type="ORF">P167DRAFT_389850</name>
</gene>
<accession>A0A3N4KPS7</accession>
<sequence length="105" mass="12228">MTSSWVFDVSWLSFYSIIIFFPSSDRCLVLFIFILVVLLKIKFTFLCHFLGRVFLLSYLISERGKTVHVGILSRLNLFNGLFHTNIFTIMVPIAPAEQKSTIQRY</sequence>
<dbReference type="EMBL" id="ML119175">
    <property type="protein sequence ID" value="RPB07775.1"/>
    <property type="molecule type" value="Genomic_DNA"/>
</dbReference>
<dbReference type="AlphaFoldDB" id="A0A3N4KPS7"/>
<protein>
    <submittedName>
        <fullName evidence="1">Uncharacterized protein</fullName>
    </submittedName>
</protein>
<evidence type="ECO:0000313" key="1">
    <source>
        <dbReference type="EMBL" id="RPB07775.1"/>
    </source>
</evidence>